<name>A0A2S2PF11_SCHGA</name>
<reference evidence="2" key="1">
    <citation type="submission" date="2018-04" db="EMBL/GenBank/DDBJ databases">
        <title>Transcriptome of Schizaphis graminum biotype I.</title>
        <authorList>
            <person name="Scully E.D."/>
            <person name="Geib S.M."/>
            <person name="Palmer N.A."/>
            <person name="Koch K."/>
            <person name="Bradshaw J."/>
            <person name="Heng-Moss T."/>
            <person name="Sarath G."/>
        </authorList>
    </citation>
    <scope>NUCLEOTIDE SEQUENCE</scope>
</reference>
<feature type="compositionally biased region" description="Basic residues" evidence="1">
    <location>
        <begin position="51"/>
        <end position="71"/>
    </location>
</feature>
<feature type="region of interest" description="Disordered" evidence="1">
    <location>
        <begin position="44"/>
        <end position="71"/>
    </location>
</feature>
<dbReference type="AlphaFoldDB" id="A0A2S2PF11"/>
<accession>A0A2S2PF11</accession>
<sequence>MRSQLSTDTPTVPRAVYTHSRYSACTFIRPQHSHSTVAVFPDQKDRETVARRRRPHTHTHTHTHARTHAHTHTCTQHNYKRAPCVHMFYADAAYHHLFS</sequence>
<proteinExistence type="predicted"/>
<gene>
    <name evidence="2" type="ORF">g.49198</name>
</gene>
<organism evidence="2">
    <name type="scientific">Schizaphis graminum</name>
    <name type="common">Green bug aphid</name>
    <dbReference type="NCBI Taxonomy" id="13262"/>
    <lineage>
        <taxon>Eukaryota</taxon>
        <taxon>Metazoa</taxon>
        <taxon>Ecdysozoa</taxon>
        <taxon>Arthropoda</taxon>
        <taxon>Hexapoda</taxon>
        <taxon>Insecta</taxon>
        <taxon>Pterygota</taxon>
        <taxon>Neoptera</taxon>
        <taxon>Paraneoptera</taxon>
        <taxon>Hemiptera</taxon>
        <taxon>Sternorrhyncha</taxon>
        <taxon>Aphidomorpha</taxon>
        <taxon>Aphidoidea</taxon>
        <taxon>Aphididae</taxon>
        <taxon>Aphidini</taxon>
        <taxon>Schizaphis</taxon>
    </lineage>
</organism>
<dbReference type="EMBL" id="GGMR01015420">
    <property type="protein sequence ID" value="MBY28039.1"/>
    <property type="molecule type" value="Transcribed_RNA"/>
</dbReference>
<evidence type="ECO:0000256" key="1">
    <source>
        <dbReference type="SAM" id="MobiDB-lite"/>
    </source>
</evidence>
<protein>
    <submittedName>
        <fullName evidence="2">Uncharacterized protein</fullName>
    </submittedName>
</protein>
<evidence type="ECO:0000313" key="2">
    <source>
        <dbReference type="EMBL" id="MBY28039.1"/>
    </source>
</evidence>